<dbReference type="OrthoDB" id="5244347at2"/>
<dbReference type="RefSeq" id="WP_131155160.1">
    <property type="nucleotide sequence ID" value="NZ_CP036402.1"/>
</dbReference>
<reference evidence="1 2" key="1">
    <citation type="submission" date="2019-01" db="EMBL/GenBank/DDBJ databases">
        <title>Egibacter rhizosphaerae EGI 80759T.</title>
        <authorList>
            <person name="Chen D.-D."/>
            <person name="Tian Y."/>
            <person name="Jiao J.-Y."/>
            <person name="Zhang X.-T."/>
            <person name="Zhang Y.-G."/>
            <person name="Zhang Y."/>
            <person name="Xiao M."/>
            <person name="Shu W.-S."/>
            <person name="Li W.-J."/>
        </authorList>
    </citation>
    <scope>NUCLEOTIDE SEQUENCE [LARGE SCALE GENOMIC DNA]</scope>
    <source>
        <strain evidence="1 2">EGI 80759</strain>
    </source>
</reference>
<dbReference type="SUPFAM" id="SSF89807">
    <property type="entry name" value="Dodecin-like"/>
    <property type="match status" value="1"/>
</dbReference>
<name>A0A411YG15_9ACTN</name>
<dbReference type="Gene3D" id="3.30.1660.10">
    <property type="entry name" value="Flavin-binding protein dodecin"/>
    <property type="match status" value="1"/>
</dbReference>
<dbReference type="InterPro" id="IPR009923">
    <property type="entry name" value="Dodecin"/>
</dbReference>
<proteinExistence type="predicted"/>
<dbReference type="InterPro" id="IPR036694">
    <property type="entry name" value="Dodecin-like_sf"/>
</dbReference>
<dbReference type="KEGG" id="erz:ER308_11710"/>
<evidence type="ECO:0000313" key="2">
    <source>
        <dbReference type="Proteomes" id="UP000291469"/>
    </source>
</evidence>
<accession>A0A411YG15</accession>
<organism evidence="1 2">
    <name type="scientific">Egibacter rhizosphaerae</name>
    <dbReference type="NCBI Taxonomy" id="1670831"/>
    <lineage>
        <taxon>Bacteria</taxon>
        <taxon>Bacillati</taxon>
        <taxon>Actinomycetota</taxon>
        <taxon>Nitriliruptoria</taxon>
        <taxon>Egibacterales</taxon>
        <taxon>Egibacteraceae</taxon>
        <taxon>Egibacter</taxon>
    </lineage>
</organism>
<gene>
    <name evidence="1" type="ORF">ER308_11710</name>
</gene>
<dbReference type="Proteomes" id="UP000291469">
    <property type="component" value="Chromosome"/>
</dbReference>
<sequence length="67" mass="7612">MAVIKTIDLVGVSTESWRDAAHKALAEASKTLRGIEGFDVLETSATVQDNEIDEYHTHIRIRFRLER</sequence>
<dbReference type="Pfam" id="PF07311">
    <property type="entry name" value="Dodecin"/>
    <property type="match status" value="1"/>
</dbReference>
<dbReference type="PANTHER" id="PTHR39324:SF1">
    <property type="entry name" value="CALCIUM DODECIN"/>
    <property type="match status" value="1"/>
</dbReference>
<keyword evidence="2" id="KW-1185">Reference proteome</keyword>
<protein>
    <submittedName>
        <fullName evidence="1">Dodecin domain-containing protein</fullName>
    </submittedName>
</protein>
<dbReference type="InterPro" id="IPR025543">
    <property type="entry name" value="Dodecin-like"/>
</dbReference>
<dbReference type="AlphaFoldDB" id="A0A411YG15"/>
<dbReference type="EMBL" id="CP036402">
    <property type="protein sequence ID" value="QBI20163.1"/>
    <property type="molecule type" value="Genomic_DNA"/>
</dbReference>
<evidence type="ECO:0000313" key="1">
    <source>
        <dbReference type="EMBL" id="QBI20163.1"/>
    </source>
</evidence>
<dbReference type="PANTHER" id="PTHR39324">
    <property type="entry name" value="CALCIUM DODECIN"/>
    <property type="match status" value="1"/>
</dbReference>